<organism evidence="2 3">
    <name type="scientific">Galbibacter marinus</name>
    <dbReference type="NCBI Taxonomy" id="555500"/>
    <lineage>
        <taxon>Bacteria</taxon>
        <taxon>Pseudomonadati</taxon>
        <taxon>Bacteroidota</taxon>
        <taxon>Flavobacteriia</taxon>
        <taxon>Flavobacteriales</taxon>
        <taxon>Flavobacteriaceae</taxon>
        <taxon>Galbibacter</taxon>
    </lineage>
</organism>
<proteinExistence type="predicted"/>
<dbReference type="RefSeq" id="WP_008991841.1">
    <property type="nucleotide sequence ID" value="NZ_AMSG01000013.1"/>
</dbReference>
<dbReference type="InterPro" id="IPR014922">
    <property type="entry name" value="YdhG-like"/>
</dbReference>
<dbReference type="Proteomes" id="UP000007364">
    <property type="component" value="Unassembled WGS sequence"/>
</dbReference>
<name>K2QJL5_9FLAO</name>
<dbReference type="STRING" id="555500.I215_09993"/>
<dbReference type="EMBL" id="AMSG01000013">
    <property type="protein sequence ID" value="EKF54892.1"/>
    <property type="molecule type" value="Genomic_DNA"/>
</dbReference>
<dbReference type="Gene3D" id="3.90.1150.200">
    <property type="match status" value="1"/>
</dbReference>
<evidence type="ECO:0000259" key="1">
    <source>
        <dbReference type="Pfam" id="PF08818"/>
    </source>
</evidence>
<reference evidence="2 3" key="1">
    <citation type="journal article" date="2012" name="J. Bacteriol.">
        <title>Genome Sequence of Galbibacter marinum Type Strain ck-I2-15.</title>
        <authorList>
            <person name="Lai Q."/>
            <person name="Li C."/>
            <person name="Shao Z."/>
        </authorList>
    </citation>
    <scope>NUCLEOTIDE SEQUENCE [LARGE SCALE GENOMIC DNA]</scope>
    <source>
        <strain evidence="3">ck-I2-15</strain>
    </source>
</reference>
<evidence type="ECO:0000313" key="2">
    <source>
        <dbReference type="EMBL" id="EKF54892.1"/>
    </source>
</evidence>
<dbReference type="Pfam" id="PF13376">
    <property type="entry name" value="OmdA"/>
    <property type="match status" value="1"/>
</dbReference>
<dbReference type="AlphaFoldDB" id="K2QJL5"/>
<dbReference type="OrthoDB" id="214150at2"/>
<evidence type="ECO:0000313" key="3">
    <source>
        <dbReference type="Proteomes" id="UP000007364"/>
    </source>
</evidence>
<protein>
    <recommendedName>
        <fullName evidence="1">YdhG-like domain-containing protein</fullName>
    </recommendedName>
</protein>
<dbReference type="InterPro" id="IPR016786">
    <property type="entry name" value="YdeI_bac"/>
</dbReference>
<sequence>MNPKVDFFFEKQSNWQECYNQLRRIILDCGLQEELKWGVPCYTYQKTNIILVHGFKHYCAILFHKGVLLKDPYNILIQQTENTQSARHLRFTTVEQIRQLEPKIREYIFEAIEVEKAGIKVSFKKTKDFEMVDEFKEALDNDSELKTAFNNLTPGRQRAYLLHFSSAKQAKTKRSRIEKCSPKILEGKGLNDF</sequence>
<keyword evidence="3" id="KW-1185">Reference proteome</keyword>
<feature type="domain" description="YdhG-like" evidence="1">
    <location>
        <begin position="15"/>
        <end position="112"/>
    </location>
</feature>
<gene>
    <name evidence="2" type="ORF">I215_09993</name>
</gene>
<comment type="caution">
    <text evidence="2">The sequence shown here is derived from an EMBL/GenBank/DDBJ whole genome shotgun (WGS) entry which is preliminary data.</text>
</comment>
<dbReference type="PATRIC" id="fig|555500.3.peg.2063"/>
<accession>K2QJL5</accession>
<dbReference type="Pfam" id="PF08818">
    <property type="entry name" value="DUF1801"/>
    <property type="match status" value="1"/>
</dbReference>
<dbReference type="PIRSF" id="PIRSF021308">
    <property type="entry name" value="UCP021308"/>
    <property type="match status" value="1"/>
</dbReference>
<dbReference type="eggNOG" id="COG4430">
    <property type="taxonomic scope" value="Bacteria"/>
</dbReference>
<dbReference type="SUPFAM" id="SSF159888">
    <property type="entry name" value="YdhG-like"/>
    <property type="match status" value="1"/>
</dbReference>